<dbReference type="Pfam" id="PF03796">
    <property type="entry name" value="DnaB_C"/>
    <property type="match status" value="1"/>
</dbReference>
<evidence type="ECO:0000256" key="5">
    <source>
        <dbReference type="ARBA" id="ARBA00022806"/>
    </source>
</evidence>
<accession>A0A2A2I876</accession>
<keyword evidence="6" id="KW-0067">ATP-binding</keyword>
<keyword evidence="13" id="KW-1185">Reference proteome</keyword>
<dbReference type="SUPFAM" id="SSF52540">
    <property type="entry name" value="P-loop containing nucleoside triphosphate hydrolases"/>
    <property type="match status" value="1"/>
</dbReference>
<evidence type="ECO:0000313" key="12">
    <source>
        <dbReference type="EMBL" id="PAV27782.1"/>
    </source>
</evidence>
<keyword evidence="7" id="KW-0238">DNA-binding</keyword>
<dbReference type="PROSITE" id="PS51199">
    <property type="entry name" value="SF4_HELICASE"/>
    <property type="match status" value="1"/>
</dbReference>
<protein>
    <recommendedName>
        <fullName evidence="9">DNA 5'-3' helicase</fullName>
        <ecNumber evidence="9">5.6.2.3</ecNumber>
    </recommendedName>
</protein>
<dbReference type="GO" id="GO:0006260">
    <property type="term" value="P:DNA replication"/>
    <property type="evidence" value="ECO:0007669"/>
    <property type="project" value="UniProtKB-KW"/>
</dbReference>
<dbReference type="EMBL" id="NPOA01000019">
    <property type="protein sequence ID" value="PAV27782.1"/>
    <property type="molecule type" value="Genomic_DNA"/>
</dbReference>
<reference evidence="12 13" key="1">
    <citation type="submission" date="2017-08" db="EMBL/GenBank/DDBJ databases">
        <title>Virgibacillus indicus sp. nov. and Virgibacillus profoundi sp. nov, two moderately halophilic bacteria isolated from marine sediment by using the Microfluidic Streak Plate.</title>
        <authorList>
            <person name="Xu B."/>
            <person name="Hu B."/>
            <person name="Wang J."/>
            <person name="Zhu Y."/>
            <person name="Huang L."/>
            <person name="Du W."/>
            <person name="Huang Y."/>
        </authorList>
    </citation>
    <scope>NUCLEOTIDE SEQUENCE [LARGE SCALE GENOMIC DNA]</scope>
    <source>
        <strain evidence="12 13">IO3-P3-H5</strain>
    </source>
</reference>
<dbReference type="Gene3D" id="1.10.860.10">
    <property type="entry name" value="DNAb Helicase, Chain A"/>
    <property type="match status" value="1"/>
</dbReference>
<evidence type="ECO:0000256" key="3">
    <source>
        <dbReference type="ARBA" id="ARBA00022741"/>
    </source>
</evidence>
<keyword evidence="8" id="KW-0413">Isomerase</keyword>
<comment type="similarity">
    <text evidence="1">Belongs to the helicase family. DnaB subfamily.</text>
</comment>
<dbReference type="Proteomes" id="UP000218887">
    <property type="component" value="Unassembled WGS sequence"/>
</dbReference>
<sequence length="428" mass="48446">MDTYHAETSILGAILLEGPLFKELKIDEKYFNYEEHRKIFLAMKQASNEERMIDVVIVTMTLGDKISGIGGVAYLTKLVESVPSTAAFKHYEQILIEAYQLHQAKNAVNQFLQDSSTKSLDRLLQDITVCRDTSISKEEKSAYDNLLEISKELMKAEPETSGYLTSLSTFDQMTGGLQQGDLIILAARPSVGKTAFALNLAAGHCKHGGTSLIFSLEMGTKQLLKRLISAEGEINASKWRNIHHRFTTEDYERAMRAIGEMTNWNVEIFDTKHSLAEIRAGIRKQIHEHPKENQLVIIDYLQLIAPAVTRRDRRDLEIGEITRELKLLALELKIPIVLLSQLSRGVDARQDKRPLMSDLRESGNIEQDADVISFLYRGDYYDKRSMQKNEMEVIIAKQRNGPTGTVRMEFMKEYGVVRESVGVCEVVG</sequence>
<evidence type="ECO:0000256" key="8">
    <source>
        <dbReference type="ARBA" id="ARBA00023235"/>
    </source>
</evidence>
<evidence type="ECO:0000259" key="11">
    <source>
        <dbReference type="PROSITE" id="PS51199"/>
    </source>
</evidence>
<dbReference type="CDD" id="cd00984">
    <property type="entry name" value="DnaB_C"/>
    <property type="match status" value="1"/>
</dbReference>
<gene>
    <name evidence="12" type="ORF">CIL05_20095</name>
</gene>
<evidence type="ECO:0000256" key="6">
    <source>
        <dbReference type="ARBA" id="ARBA00022840"/>
    </source>
</evidence>
<dbReference type="GO" id="GO:0016787">
    <property type="term" value="F:hydrolase activity"/>
    <property type="evidence" value="ECO:0007669"/>
    <property type="project" value="UniProtKB-KW"/>
</dbReference>
<evidence type="ECO:0000256" key="9">
    <source>
        <dbReference type="ARBA" id="ARBA00044969"/>
    </source>
</evidence>
<evidence type="ECO:0000256" key="1">
    <source>
        <dbReference type="ARBA" id="ARBA00008428"/>
    </source>
</evidence>
<dbReference type="InterPro" id="IPR007694">
    <property type="entry name" value="DNA_helicase_DnaB-like_C"/>
</dbReference>
<dbReference type="GO" id="GO:0005524">
    <property type="term" value="F:ATP binding"/>
    <property type="evidence" value="ECO:0007669"/>
    <property type="project" value="UniProtKB-KW"/>
</dbReference>
<dbReference type="PANTHER" id="PTHR30153">
    <property type="entry name" value="REPLICATIVE DNA HELICASE DNAB"/>
    <property type="match status" value="1"/>
</dbReference>
<comment type="catalytic activity">
    <reaction evidence="10">
        <text>ATP + H2O = ADP + phosphate + H(+)</text>
        <dbReference type="Rhea" id="RHEA:13065"/>
        <dbReference type="ChEBI" id="CHEBI:15377"/>
        <dbReference type="ChEBI" id="CHEBI:15378"/>
        <dbReference type="ChEBI" id="CHEBI:30616"/>
        <dbReference type="ChEBI" id="CHEBI:43474"/>
        <dbReference type="ChEBI" id="CHEBI:456216"/>
        <dbReference type="EC" id="5.6.2.3"/>
    </reaction>
</comment>
<evidence type="ECO:0000256" key="10">
    <source>
        <dbReference type="ARBA" id="ARBA00048954"/>
    </source>
</evidence>
<evidence type="ECO:0000256" key="7">
    <source>
        <dbReference type="ARBA" id="ARBA00023125"/>
    </source>
</evidence>
<dbReference type="GO" id="GO:0003677">
    <property type="term" value="F:DNA binding"/>
    <property type="evidence" value="ECO:0007669"/>
    <property type="project" value="UniProtKB-KW"/>
</dbReference>
<comment type="caution">
    <text evidence="12">The sequence shown here is derived from an EMBL/GenBank/DDBJ whole genome shotgun (WGS) entry which is preliminary data.</text>
</comment>
<evidence type="ECO:0000256" key="2">
    <source>
        <dbReference type="ARBA" id="ARBA00022705"/>
    </source>
</evidence>
<organism evidence="12 13">
    <name type="scientific">Virgibacillus profundi</name>
    <dbReference type="NCBI Taxonomy" id="2024555"/>
    <lineage>
        <taxon>Bacteria</taxon>
        <taxon>Bacillati</taxon>
        <taxon>Bacillota</taxon>
        <taxon>Bacilli</taxon>
        <taxon>Bacillales</taxon>
        <taxon>Bacillaceae</taxon>
        <taxon>Virgibacillus</taxon>
    </lineage>
</organism>
<dbReference type="InterPro" id="IPR007693">
    <property type="entry name" value="DNA_helicase_DnaB-like_N"/>
</dbReference>
<dbReference type="GO" id="GO:0005829">
    <property type="term" value="C:cytosol"/>
    <property type="evidence" value="ECO:0007669"/>
    <property type="project" value="TreeGrafter"/>
</dbReference>
<dbReference type="AlphaFoldDB" id="A0A2A2I876"/>
<dbReference type="Pfam" id="PF00772">
    <property type="entry name" value="DnaB"/>
    <property type="match status" value="1"/>
</dbReference>
<keyword evidence="4" id="KW-0378">Hydrolase</keyword>
<keyword evidence="2" id="KW-0235">DNA replication</keyword>
<feature type="domain" description="SF4 helicase" evidence="11">
    <location>
        <begin position="156"/>
        <end position="424"/>
    </location>
</feature>
<dbReference type="SUPFAM" id="SSF48024">
    <property type="entry name" value="N-terminal domain of DnaB helicase"/>
    <property type="match status" value="1"/>
</dbReference>
<keyword evidence="5" id="KW-0347">Helicase</keyword>
<keyword evidence="3" id="KW-0547">Nucleotide-binding</keyword>
<dbReference type="OrthoDB" id="9773982at2"/>
<evidence type="ECO:0000256" key="4">
    <source>
        <dbReference type="ARBA" id="ARBA00022801"/>
    </source>
</evidence>
<dbReference type="InterPro" id="IPR027417">
    <property type="entry name" value="P-loop_NTPase"/>
</dbReference>
<dbReference type="Gene3D" id="3.40.50.300">
    <property type="entry name" value="P-loop containing nucleotide triphosphate hydrolases"/>
    <property type="match status" value="1"/>
</dbReference>
<dbReference type="RefSeq" id="WP_095657334.1">
    <property type="nucleotide sequence ID" value="NZ_NPOA01000019.1"/>
</dbReference>
<dbReference type="InterPro" id="IPR016136">
    <property type="entry name" value="DNA_helicase_N/primase_C"/>
</dbReference>
<proteinExistence type="inferred from homology"/>
<dbReference type="PANTHER" id="PTHR30153:SF2">
    <property type="entry name" value="REPLICATIVE DNA HELICASE"/>
    <property type="match status" value="1"/>
</dbReference>
<evidence type="ECO:0000313" key="13">
    <source>
        <dbReference type="Proteomes" id="UP000218887"/>
    </source>
</evidence>
<dbReference type="GO" id="GO:0043139">
    <property type="term" value="F:5'-3' DNA helicase activity"/>
    <property type="evidence" value="ECO:0007669"/>
    <property type="project" value="UniProtKB-EC"/>
</dbReference>
<dbReference type="EC" id="5.6.2.3" evidence="9"/>
<name>A0A2A2I876_9BACI</name>
<dbReference type="InterPro" id="IPR036185">
    <property type="entry name" value="DNA_heli_DnaB-like_N_sf"/>
</dbReference>